<proteinExistence type="predicted"/>
<reference evidence="5" key="1">
    <citation type="submission" date="2018-12" db="EMBL/GenBank/DDBJ databases">
        <title>Complete genome sequencing of Jeotgalibaca sp. H21T32.</title>
        <authorList>
            <person name="Bae J.-W."/>
            <person name="Lee S.-Y."/>
        </authorList>
    </citation>
    <scope>NUCLEOTIDE SEQUENCE [LARGE SCALE GENOMIC DNA]</scope>
    <source>
        <strain evidence="5">H21T32</strain>
    </source>
</reference>
<name>A0A3Q9BMM1_9LACT</name>
<dbReference type="InterPro" id="IPR047650">
    <property type="entry name" value="Transpos_IS110"/>
</dbReference>
<evidence type="ECO:0000259" key="3">
    <source>
        <dbReference type="Pfam" id="PF02371"/>
    </source>
</evidence>
<dbReference type="PANTHER" id="PTHR33055:SF15">
    <property type="entry name" value="TRANSPOSASE-RELATED"/>
    <property type="match status" value="1"/>
</dbReference>
<dbReference type="EMBL" id="CP034465">
    <property type="protein sequence ID" value="AZP05748.1"/>
    <property type="molecule type" value="Genomic_DNA"/>
</dbReference>
<dbReference type="GO" id="GO:0004803">
    <property type="term" value="F:transposase activity"/>
    <property type="evidence" value="ECO:0007669"/>
    <property type="project" value="InterPro"/>
</dbReference>
<dbReference type="InterPro" id="IPR003346">
    <property type="entry name" value="Transposase_20"/>
</dbReference>
<dbReference type="Pfam" id="PF02371">
    <property type="entry name" value="Transposase_20"/>
    <property type="match status" value="1"/>
</dbReference>
<feature type="domain" description="Transposase IS116/IS110/IS902 C-terminal" evidence="3">
    <location>
        <begin position="271"/>
        <end position="356"/>
    </location>
</feature>
<dbReference type="OrthoDB" id="9790935at2"/>
<evidence type="ECO:0000313" key="4">
    <source>
        <dbReference type="EMBL" id="AZP05748.1"/>
    </source>
</evidence>
<feature type="coiled-coil region" evidence="1">
    <location>
        <begin position="240"/>
        <end position="267"/>
    </location>
</feature>
<keyword evidence="1" id="KW-0175">Coiled coil</keyword>
<feature type="domain" description="Transposase IS110-like N-terminal" evidence="2">
    <location>
        <begin position="4"/>
        <end position="162"/>
    </location>
</feature>
<dbReference type="AlphaFoldDB" id="A0A3Q9BMM1"/>
<dbReference type="Pfam" id="PF01548">
    <property type="entry name" value="DEDD_Tnp_IS110"/>
    <property type="match status" value="1"/>
</dbReference>
<dbReference type="RefSeq" id="WP_126112410.1">
    <property type="nucleotide sequence ID" value="NZ_CP034465.1"/>
</dbReference>
<organism evidence="4 5">
    <name type="scientific">Jeotgalibaca ciconiae</name>
    <dbReference type="NCBI Taxonomy" id="2496265"/>
    <lineage>
        <taxon>Bacteria</taxon>
        <taxon>Bacillati</taxon>
        <taxon>Bacillota</taxon>
        <taxon>Bacilli</taxon>
        <taxon>Lactobacillales</taxon>
        <taxon>Carnobacteriaceae</taxon>
        <taxon>Jeotgalibaca</taxon>
    </lineage>
</organism>
<keyword evidence="5" id="KW-1185">Reference proteome</keyword>
<sequence>MFYLGIDIGKRTHAASIMSDTGKILLKGFSFKNTTEGGEQLLQQLNRFSIDPGNFSIVMEATGHYWLALFSFLDTNQYTVHVINPIQTDGWRKGTEIRKRKNDRIDSVLIADLIRYGSFGESALSDEPLLELKQLARYRSYLKGTASDFKRKIIAVIDQIFPEYETVFSKQGIFGKASKQVLYELSSPEAINALPTEKLAQFLSEKSRGRLRLEKAEKLKQAAANSFGITLAQDAYLFQLRSMLEQLMFLETQVEEVDQQIEQRMKQLDSVILTIPGISYTNGATILGEIGDISRFSTPKKLVAYAEIDASVTQSGEFEASRNVMSKRGSPYLRKALFSAALVASNHDPTLKAFYQKKISEGKHHFTAVGAVARKLCYIVHAILKNNEAYKIQ</sequence>
<dbReference type="KEGG" id="jeh:EJN90_09550"/>
<dbReference type="PANTHER" id="PTHR33055">
    <property type="entry name" value="TRANSPOSASE FOR INSERTION SEQUENCE ELEMENT IS1111A"/>
    <property type="match status" value="1"/>
</dbReference>
<gene>
    <name evidence="4" type="ORF">EJN90_09550</name>
</gene>
<evidence type="ECO:0000256" key="1">
    <source>
        <dbReference type="SAM" id="Coils"/>
    </source>
</evidence>
<dbReference type="GO" id="GO:0006313">
    <property type="term" value="P:DNA transposition"/>
    <property type="evidence" value="ECO:0007669"/>
    <property type="project" value="InterPro"/>
</dbReference>
<evidence type="ECO:0000259" key="2">
    <source>
        <dbReference type="Pfam" id="PF01548"/>
    </source>
</evidence>
<dbReference type="NCBIfam" id="NF033542">
    <property type="entry name" value="transpos_IS110"/>
    <property type="match status" value="1"/>
</dbReference>
<evidence type="ECO:0000313" key="5">
    <source>
        <dbReference type="Proteomes" id="UP000273326"/>
    </source>
</evidence>
<dbReference type="Proteomes" id="UP000273326">
    <property type="component" value="Chromosome"/>
</dbReference>
<accession>A0A3Q9BMM1</accession>
<protein>
    <submittedName>
        <fullName evidence="4">IS110 family transposase</fullName>
    </submittedName>
</protein>
<dbReference type="InterPro" id="IPR002525">
    <property type="entry name" value="Transp_IS110-like_N"/>
</dbReference>
<dbReference type="GO" id="GO:0003677">
    <property type="term" value="F:DNA binding"/>
    <property type="evidence" value="ECO:0007669"/>
    <property type="project" value="InterPro"/>
</dbReference>